<dbReference type="RefSeq" id="WP_122626942.1">
    <property type="nucleotide sequence ID" value="NZ_UPPP01000061.1"/>
</dbReference>
<dbReference type="Proteomes" id="UP000277811">
    <property type="component" value="Unassembled WGS sequence"/>
</dbReference>
<dbReference type="PANTHER" id="PTHR30388">
    <property type="entry name" value="ALDEHYDE OXIDOREDUCTASE MOLYBDENUM COFACTOR ASSEMBLY PROTEIN"/>
    <property type="match status" value="1"/>
</dbReference>
<dbReference type="EMBL" id="UPPP01000061">
    <property type="protein sequence ID" value="VBB05975.1"/>
    <property type="molecule type" value="Genomic_DNA"/>
</dbReference>
<evidence type="ECO:0000313" key="4">
    <source>
        <dbReference type="Proteomes" id="UP000277811"/>
    </source>
</evidence>
<dbReference type="PANTHER" id="PTHR30388:SF6">
    <property type="entry name" value="XANTHINE DEHYDROGENASE SUBUNIT A-RELATED"/>
    <property type="match status" value="1"/>
</dbReference>
<evidence type="ECO:0000313" key="3">
    <source>
        <dbReference type="EMBL" id="VBB05975.1"/>
    </source>
</evidence>
<dbReference type="Gene3D" id="3.40.50.720">
    <property type="entry name" value="NAD(P)-binding Rossmann-like Domain"/>
    <property type="match status" value="1"/>
</dbReference>
<feature type="domain" description="XdhC- CoxI" evidence="1">
    <location>
        <begin position="12"/>
        <end position="75"/>
    </location>
</feature>
<accession>A0A498R4B7</accession>
<reference evidence="3 4" key="1">
    <citation type="submission" date="2018-06" db="EMBL/GenBank/DDBJ databases">
        <authorList>
            <person name="Strepis N."/>
        </authorList>
    </citation>
    <scope>NUCLEOTIDE SEQUENCE [LARGE SCALE GENOMIC DNA]</scope>
    <source>
        <strain evidence="3">LUCI</strain>
    </source>
</reference>
<sequence>MRILEEQLKASKAGISYAVLTVAETEGTSPCTVGKKMLLLEDGTTLGTVGGGAFERQALEEAAQAIKERRSFYKHYVHSPTYEEPGLGCSFKVGLLVEAVSPGIQLVVCGAGHVGGAVLQFAKLLHFETTLIDTRLPEQIQDKINLADRFLACKTYEEGILEGRIPDGAYYLCCAPTHTQDKSALKGALQKSFAYVGMLGSMKKTKEMYQQLETEGISKALLAQVHTPVGLDICDMSPEEVAFSILSEILMIKNGGTGKSRRDSTSMNYPKSD</sequence>
<dbReference type="InterPro" id="IPR027051">
    <property type="entry name" value="XdhC_Rossmann_dom"/>
</dbReference>
<protein>
    <submittedName>
        <fullName evidence="3">Xdhc- coxi</fullName>
    </submittedName>
</protein>
<dbReference type="OrthoDB" id="9773039at2"/>
<dbReference type="AlphaFoldDB" id="A0A498R4B7"/>
<gene>
    <name evidence="3" type="ORF">LUCI_1186</name>
</gene>
<dbReference type="Pfam" id="PF13478">
    <property type="entry name" value="XdhC_C"/>
    <property type="match status" value="1"/>
</dbReference>
<name>A0A498R4B7_9FIRM</name>
<evidence type="ECO:0000259" key="1">
    <source>
        <dbReference type="Pfam" id="PF02625"/>
    </source>
</evidence>
<feature type="domain" description="XdhC Rossmann" evidence="2">
    <location>
        <begin position="106"/>
        <end position="249"/>
    </location>
</feature>
<dbReference type="Pfam" id="PF02625">
    <property type="entry name" value="XdhC_CoxI"/>
    <property type="match status" value="1"/>
</dbReference>
<dbReference type="InterPro" id="IPR003777">
    <property type="entry name" value="XdhC_CoxI"/>
</dbReference>
<proteinExistence type="predicted"/>
<dbReference type="InterPro" id="IPR052698">
    <property type="entry name" value="MoCofactor_Util/Proc"/>
</dbReference>
<evidence type="ECO:0000259" key="2">
    <source>
        <dbReference type="Pfam" id="PF13478"/>
    </source>
</evidence>
<organism evidence="3 4">
    <name type="scientific">Lucifera butyrica</name>
    <dbReference type="NCBI Taxonomy" id="1351585"/>
    <lineage>
        <taxon>Bacteria</taxon>
        <taxon>Bacillati</taxon>
        <taxon>Bacillota</taxon>
        <taxon>Negativicutes</taxon>
        <taxon>Veillonellales</taxon>
        <taxon>Veillonellaceae</taxon>
        <taxon>Lucifera</taxon>
    </lineage>
</organism>
<keyword evidence="4" id="KW-1185">Reference proteome</keyword>